<evidence type="ECO:0000256" key="1">
    <source>
        <dbReference type="SAM" id="MobiDB-lite"/>
    </source>
</evidence>
<dbReference type="Proteomes" id="UP001497516">
    <property type="component" value="Chromosome 5"/>
</dbReference>
<name>A0AAV2EQ42_9ROSI</name>
<evidence type="ECO:0000313" key="3">
    <source>
        <dbReference type="Proteomes" id="UP001497516"/>
    </source>
</evidence>
<sequence length="193" mass="20045">MKASSSSAGGGGSGESSPESSRLAALPIAAGAGAAGPPAYAEIRPAPSRCEPGSPPAGSSSDQDAHHKQPFGSGTGMVSQILLMELELMVEELLILETQLLELVSEVVLAGESETATPVLEGGGTGGTNVIHILGVDILISRILMNLQLVLRWDLRLRKPLDPLDSSLFSKQVHARYRIFAKDIGVPLLCAAL</sequence>
<feature type="compositionally biased region" description="Low complexity" evidence="1">
    <location>
        <begin position="15"/>
        <end position="41"/>
    </location>
</feature>
<dbReference type="EMBL" id="OZ034818">
    <property type="protein sequence ID" value="CAL1388131.1"/>
    <property type="molecule type" value="Genomic_DNA"/>
</dbReference>
<accession>A0AAV2EQ42</accession>
<gene>
    <name evidence="2" type="ORF">LTRI10_LOCUS29074</name>
</gene>
<feature type="region of interest" description="Disordered" evidence="1">
    <location>
        <begin position="1"/>
        <end position="71"/>
    </location>
</feature>
<organism evidence="2 3">
    <name type="scientific">Linum trigynum</name>
    <dbReference type="NCBI Taxonomy" id="586398"/>
    <lineage>
        <taxon>Eukaryota</taxon>
        <taxon>Viridiplantae</taxon>
        <taxon>Streptophyta</taxon>
        <taxon>Embryophyta</taxon>
        <taxon>Tracheophyta</taxon>
        <taxon>Spermatophyta</taxon>
        <taxon>Magnoliopsida</taxon>
        <taxon>eudicotyledons</taxon>
        <taxon>Gunneridae</taxon>
        <taxon>Pentapetalae</taxon>
        <taxon>rosids</taxon>
        <taxon>fabids</taxon>
        <taxon>Malpighiales</taxon>
        <taxon>Linaceae</taxon>
        <taxon>Linum</taxon>
    </lineage>
</organism>
<evidence type="ECO:0000313" key="2">
    <source>
        <dbReference type="EMBL" id="CAL1388131.1"/>
    </source>
</evidence>
<dbReference type="AlphaFoldDB" id="A0AAV2EQ42"/>
<reference evidence="2 3" key="1">
    <citation type="submission" date="2024-04" db="EMBL/GenBank/DDBJ databases">
        <authorList>
            <person name="Fracassetti M."/>
        </authorList>
    </citation>
    <scope>NUCLEOTIDE SEQUENCE [LARGE SCALE GENOMIC DNA]</scope>
</reference>
<proteinExistence type="predicted"/>
<protein>
    <submittedName>
        <fullName evidence="2">Uncharacterized protein</fullName>
    </submittedName>
</protein>
<keyword evidence="3" id="KW-1185">Reference proteome</keyword>